<dbReference type="PANTHER" id="PTHR30106:SF1">
    <property type="entry name" value="UPF0324 MEMBRANE PROTEIN FN0533"/>
    <property type="match status" value="1"/>
</dbReference>
<evidence type="ECO:0000256" key="3">
    <source>
        <dbReference type="ARBA" id="ARBA00022475"/>
    </source>
</evidence>
<evidence type="ECO:0000313" key="8">
    <source>
        <dbReference type="EMBL" id="OCC14335.1"/>
    </source>
</evidence>
<dbReference type="STRING" id="1156395.DBT_2208"/>
<dbReference type="RefSeq" id="WP_067620236.1">
    <property type="nucleotide sequence ID" value="NZ_MAGO01000013.1"/>
</dbReference>
<dbReference type="EMBL" id="MAGO01000013">
    <property type="protein sequence ID" value="OCC14335.1"/>
    <property type="molecule type" value="Genomic_DNA"/>
</dbReference>
<feature type="transmembrane region" description="Helical" evidence="7">
    <location>
        <begin position="260"/>
        <end position="280"/>
    </location>
</feature>
<sequence length="491" mass="53901">MTDKRKWYDGMFSTEDWWAFWLGGFFVILGILAAVTHLPLTGWIVKFKGWVDISHAFGSAQKGLMGPWASLIVSYIIFTAVTAAAAAIMKWNVKDYIAAWTIIFVLTVVAYIIGKHAYISAPATKWHKFGLESGLQLGGAYYIFALVIGLIIGNFAPKSFIDFMKKGARPEWFIKIAIVCLGAKLGVKALESAHFAAHLIISGICATIAGYLLYWPLAYLLLRRGFGYSREWSACFASASSICGVSAAIATAGAVRAKPIIPVLLSTLVVVYATVQLILYPPILTKFLLHEPIVAGSSLGLAIKTDGADAASGAILDELMRSAAQLKLGVIWEEGWITLSSIMTKIWIDMFIGLWAFILAVIWVAYFEKRKAGEKIPKIEIWFRFPKFVLGYFFAMLIVMILGFGNIVPVKDLIAGVKPVEGALRHLFFLLTFTSIGIVTDFRELRKAGLGKLAVAYGLVIFCIVTPLALLIAWVFHHGMMPPVVKNMIGG</sequence>
<proteinExistence type="inferred from homology"/>
<keyword evidence="5 7" id="KW-1133">Transmembrane helix</keyword>
<feature type="transmembrane region" description="Helical" evidence="7">
    <location>
        <begin position="65"/>
        <end position="89"/>
    </location>
</feature>
<dbReference type="InterPro" id="IPR018383">
    <property type="entry name" value="UPF0324_pro"/>
</dbReference>
<dbReference type="PANTHER" id="PTHR30106">
    <property type="entry name" value="INNER MEMBRANE PROTEIN YEIH-RELATED"/>
    <property type="match status" value="1"/>
</dbReference>
<dbReference type="GO" id="GO:0005886">
    <property type="term" value="C:plasma membrane"/>
    <property type="evidence" value="ECO:0007669"/>
    <property type="project" value="UniProtKB-SubCell"/>
</dbReference>
<evidence type="ECO:0000256" key="2">
    <source>
        <dbReference type="ARBA" id="ARBA00007977"/>
    </source>
</evidence>
<keyword evidence="3" id="KW-1003">Cell membrane</keyword>
<comment type="caution">
    <text evidence="8">The sequence shown here is derived from an EMBL/GenBank/DDBJ whole genome shotgun (WGS) entry which is preliminary data.</text>
</comment>
<evidence type="ECO:0000256" key="7">
    <source>
        <dbReference type="SAM" id="Phobius"/>
    </source>
</evidence>
<feature type="transmembrane region" description="Helical" evidence="7">
    <location>
        <begin position="454"/>
        <end position="476"/>
    </location>
</feature>
<reference evidence="8 9" key="1">
    <citation type="submission" date="2016-06" db="EMBL/GenBank/DDBJ databases">
        <title>Respiratory ammonification of nitrate coupled to the oxidation of elemental sulfur in deep-sea autotrophic thermophilic bacteria.</title>
        <authorList>
            <person name="Slobodkina G.B."/>
            <person name="Mardanov A.V."/>
            <person name="Ravin N.V."/>
            <person name="Frolova A.A."/>
            <person name="Viryasiv M.B."/>
            <person name="Chernyh N.A."/>
            <person name="Bonch-Osmolovskaya E.A."/>
            <person name="Slobodkin A.I."/>
        </authorList>
    </citation>
    <scope>NUCLEOTIDE SEQUENCE [LARGE SCALE GENOMIC DNA]</scope>
    <source>
        <strain evidence="8 9">S69</strain>
    </source>
</reference>
<keyword evidence="9" id="KW-1185">Reference proteome</keyword>
<organism evidence="8 9">
    <name type="scientific">Dissulfuribacter thermophilus</name>
    <dbReference type="NCBI Taxonomy" id="1156395"/>
    <lineage>
        <taxon>Bacteria</taxon>
        <taxon>Pseudomonadati</taxon>
        <taxon>Thermodesulfobacteriota</taxon>
        <taxon>Dissulfuribacteria</taxon>
        <taxon>Dissulfuribacterales</taxon>
        <taxon>Dissulfuribacteraceae</taxon>
        <taxon>Dissulfuribacter</taxon>
    </lineage>
</organism>
<evidence type="ECO:0000256" key="6">
    <source>
        <dbReference type="ARBA" id="ARBA00023136"/>
    </source>
</evidence>
<feature type="transmembrane region" description="Helical" evidence="7">
    <location>
        <begin position="96"/>
        <end position="119"/>
    </location>
</feature>
<keyword evidence="6 7" id="KW-0472">Membrane</keyword>
<feature type="transmembrane region" description="Helical" evidence="7">
    <location>
        <begin position="20"/>
        <end position="45"/>
    </location>
</feature>
<evidence type="ECO:0000256" key="1">
    <source>
        <dbReference type="ARBA" id="ARBA00004651"/>
    </source>
</evidence>
<feature type="transmembrane region" description="Helical" evidence="7">
    <location>
        <begin position="196"/>
        <end position="222"/>
    </location>
</feature>
<feature type="transmembrane region" description="Helical" evidence="7">
    <location>
        <begin position="388"/>
        <end position="408"/>
    </location>
</feature>
<accession>A0A1B9F3D8</accession>
<dbReference type="OrthoDB" id="9766798at2"/>
<gene>
    <name evidence="8" type="ORF">DBT_2208</name>
</gene>
<protein>
    <submittedName>
        <fullName evidence="8">Inner membrane protein</fullName>
    </submittedName>
</protein>
<feature type="transmembrane region" description="Helical" evidence="7">
    <location>
        <begin position="346"/>
        <end position="367"/>
    </location>
</feature>
<dbReference type="AlphaFoldDB" id="A0A1B9F3D8"/>
<feature type="transmembrane region" description="Helical" evidence="7">
    <location>
        <begin position="234"/>
        <end position="254"/>
    </location>
</feature>
<dbReference type="Pfam" id="PF03601">
    <property type="entry name" value="Cons_hypoth698"/>
    <property type="match status" value="1"/>
</dbReference>
<comment type="similarity">
    <text evidence="2">Belongs to the UPF0324 family.</text>
</comment>
<feature type="transmembrane region" description="Helical" evidence="7">
    <location>
        <begin position="139"/>
        <end position="160"/>
    </location>
</feature>
<evidence type="ECO:0000313" key="9">
    <source>
        <dbReference type="Proteomes" id="UP000093080"/>
    </source>
</evidence>
<dbReference type="Proteomes" id="UP000093080">
    <property type="component" value="Unassembled WGS sequence"/>
</dbReference>
<comment type="subcellular location">
    <subcellularLocation>
        <location evidence="1">Cell membrane</location>
        <topology evidence="1">Multi-pass membrane protein</topology>
    </subcellularLocation>
</comment>
<keyword evidence="4 7" id="KW-0812">Transmembrane</keyword>
<evidence type="ECO:0000256" key="4">
    <source>
        <dbReference type="ARBA" id="ARBA00022692"/>
    </source>
</evidence>
<evidence type="ECO:0000256" key="5">
    <source>
        <dbReference type="ARBA" id="ARBA00022989"/>
    </source>
</evidence>
<name>A0A1B9F3D8_9BACT</name>
<feature type="transmembrane region" description="Helical" evidence="7">
    <location>
        <begin position="423"/>
        <end position="442"/>
    </location>
</feature>